<dbReference type="EMBL" id="CP097160">
    <property type="protein sequence ID" value="UQN13797.1"/>
    <property type="molecule type" value="Genomic_DNA"/>
</dbReference>
<dbReference type="Pfam" id="PF25362">
    <property type="entry name" value="bPH_11"/>
    <property type="match status" value="1"/>
</dbReference>
<protein>
    <recommendedName>
        <fullName evidence="2">PH domain-containing protein</fullName>
    </recommendedName>
</protein>
<evidence type="ECO:0000259" key="2">
    <source>
        <dbReference type="Pfam" id="PF25362"/>
    </source>
</evidence>
<gene>
    <name evidence="3" type="ORF">M3M28_06810</name>
</gene>
<reference evidence="3" key="1">
    <citation type="submission" date="2022-05" db="EMBL/GenBank/DDBJ databases">
        <title>Complete genome sequence of toluene-degrading Gulosibacter sediminis strain ACHW.36C.</title>
        <authorList>
            <person name="Wai A.C."/>
            <person name="Lai G.K."/>
            <person name="Griffin S.D."/>
            <person name="Leung F.C."/>
        </authorList>
    </citation>
    <scope>NUCLEOTIDE SEQUENCE [LARGE SCALE GENOMIC DNA]</scope>
    <source>
        <strain evidence="3">ACHW.36C</strain>
    </source>
</reference>
<organism evidence="3">
    <name type="scientific">Gulosibacter sediminis</name>
    <dbReference type="NCBI Taxonomy" id="1729695"/>
    <lineage>
        <taxon>Bacteria</taxon>
        <taxon>Bacillati</taxon>
        <taxon>Actinomycetota</taxon>
        <taxon>Actinomycetes</taxon>
        <taxon>Micrococcales</taxon>
        <taxon>Microbacteriaceae</taxon>
        <taxon>Gulosibacter</taxon>
    </lineage>
</organism>
<feature type="domain" description="PH" evidence="2">
    <location>
        <begin position="40"/>
        <end position="157"/>
    </location>
</feature>
<keyword evidence="1" id="KW-0472">Membrane</keyword>
<name>A0ABY4MUD9_9MICO</name>
<sequence>MPGPIIATLCILAVCAIIFGAMALGWRRRQRSQATLGTPDALPEGLGEPRFAVDDAHYVATSTTGNALDRIAVRPLAYRGRATVEVHSGGLAVGIAGEDAFFIPVDKLETVAVAQATIDRAVERDGLIVVRWLLDPEHSVETYLRVVNPEHRDELIARIGDLIEPAPTTQETA</sequence>
<dbReference type="InterPro" id="IPR057446">
    <property type="entry name" value="PH_bac"/>
</dbReference>
<evidence type="ECO:0000313" key="3">
    <source>
        <dbReference type="EMBL" id="UQN13797.1"/>
    </source>
</evidence>
<keyword evidence="1" id="KW-1133">Transmembrane helix</keyword>
<accession>A0ABY4MUD9</accession>
<keyword evidence="1" id="KW-0812">Transmembrane</keyword>
<evidence type="ECO:0000256" key="1">
    <source>
        <dbReference type="SAM" id="Phobius"/>
    </source>
</evidence>
<feature type="transmembrane region" description="Helical" evidence="1">
    <location>
        <begin position="6"/>
        <end position="26"/>
    </location>
</feature>
<proteinExistence type="predicted"/>